<evidence type="ECO:0000256" key="1">
    <source>
        <dbReference type="ARBA" id="ARBA00022729"/>
    </source>
</evidence>
<dbReference type="PANTHER" id="PTHR35936">
    <property type="entry name" value="MEMBRANE-BOUND LYTIC MUREIN TRANSGLYCOSYLASE F"/>
    <property type="match status" value="1"/>
</dbReference>
<protein>
    <submittedName>
        <fullName evidence="4">ABC transporter substrate-binding protein</fullName>
    </submittedName>
</protein>
<feature type="signal peptide" evidence="2">
    <location>
        <begin position="1"/>
        <end position="25"/>
    </location>
</feature>
<dbReference type="CDD" id="cd01004">
    <property type="entry name" value="PBP2_MidA_like"/>
    <property type="match status" value="1"/>
</dbReference>
<name>A0ABX6YL18_9MICO</name>
<dbReference type="PROSITE" id="PS51257">
    <property type="entry name" value="PROKAR_LIPOPROTEIN"/>
    <property type="match status" value="1"/>
</dbReference>
<evidence type="ECO:0000256" key="2">
    <source>
        <dbReference type="SAM" id="SignalP"/>
    </source>
</evidence>
<dbReference type="EMBL" id="CP061169">
    <property type="protein sequence ID" value="QPZ39488.1"/>
    <property type="molecule type" value="Genomic_DNA"/>
</dbReference>
<dbReference type="SMART" id="SM00062">
    <property type="entry name" value="PBPb"/>
    <property type="match status" value="1"/>
</dbReference>
<dbReference type="RefSeq" id="WP_166988918.1">
    <property type="nucleotide sequence ID" value="NZ_CP061169.1"/>
</dbReference>
<evidence type="ECO:0000313" key="4">
    <source>
        <dbReference type="EMBL" id="QPZ39488.1"/>
    </source>
</evidence>
<dbReference type="PROSITE" id="PS51318">
    <property type="entry name" value="TAT"/>
    <property type="match status" value="1"/>
</dbReference>
<keyword evidence="5" id="KW-1185">Reference proteome</keyword>
<dbReference type="Proteomes" id="UP000662814">
    <property type="component" value="Chromosome"/>
</dbReference>
<reference evidence="4 5" key="1">
    <citation type="submission" date="2020-12" db="EMBL/GenBank/DDBJ databases">
        <title>Microbacterium sp. HY060.</title>
        <authorList>
            <person name="Zhou J."/>
        </authorList>
    </citation>
    <scope>NUCLEOTIDE SEQUENCE [LARGE SCALE GENOMIC DNA]</scope>
    <source>
        <strain evidence="4 5">HY60</strain>
    </source>
</reference>
<feature type="domain" description="Solute-binding protein family 3/N-terminal" evidence="3">
    <location>
        <begin position="58"/>
        <end position="287"/>
    </location>
</feature>
<proteinExistence type="predicted"/>
<accession>A0ABX6YL18</accession>
<feature type="chain" id="PRO_5047191573" evidence="2">
    <location>
        <begin position="26"/>
        <end position="301"/>
    </location>
</feature>
<gene>
    <name evidence="4" type="ORF">HCR76_05370</name>
</gene>
<dbReference type="PANTHER" id="PTHR35936:SF19">
    <property type="entry name" value="AMINO-ACID-BINDING PROTEIN YXEM-RELATED"/>
    <property type="match status" value="1"/>
</dbReference>
<dbReference type="InterPro" id="IPR001638">
    <property type="entry name" value="Solute-binding_3/MltF_N"/>
</dbReference>
<dbReference type="Pfam" id="PF00497">
    <property type="entry name" value="SBP_bac_3"/>
    <property type="match status" value="1"/>
</dbReference>
<dbReference type="Gene3D" id="3.40.190.10">
    <property type="entry name" value="Periplasmic binding protein-like II"/>
    <property type="match status" value="2"/>
</dbReference>
<keyword evidence="1 2" id="KW-0732">Signal</keyword>
<evidence type="ECO:0000259" key="3">
    <source>
        <dbReference type="SMART" id="SM00062"/>
    </source>
</evidence>
<organism evidence="4 5">
    <name type="scientific">Paramicrobacterium chengjingii</name>
    <dbReference type="NCBI Taxonomy" id="2769067"/>
    <lineage>
        <taxon>Bacteria</taxon>
        <taxon>Bacillati</taxon>
        <taxon>Actinomycetota</taxon>
        <taxon>Actinomycetes</taxon>
        <taxon>Micrococcales</taxon>
        <taxon>Microbacteriaceae</taxon>
        <taxon>Paramicrobacterium</taxon>
    </lineage>
</organism>
<sequence>MKFPKTIRRGVLGVAVAFSAVSLLAACNAVVPNPADAADQNSSSGATGLPDRIVDAGQIVIATGENTVPTHFLKDGELVGFNIDIAEALEKELGVTVKLVVVPFDSLLGGIAAGRYDAGLYNVSDRADRREVVDFIDYANSGSVVVTRKGEANGIGTSVDSLCGHTIGVNGGGNEFSILDNQKDACADSGTEPYVLETFQDDGATRQALLSGRIEAIVDGMTATPYMVSQHDDEMELIGKLEGDSAPLGMPVAKDQPQLVNALKAAWEGLLESGAYSEIAEKWSEDALVPDEITINDGKGL</sequence>
<dbReference type="SUPFAM" id="SSF53850">
    <property type="entry name" value="Periplasmic binding protein-like II"/>
    <property type="match status" value="1"/>
</dbReference>
<evidence type="ECO:0000313" key="5">
    <source>
        <dbReference type="Proteomes" id="UP000662814"/>
    </source>
</evidence>
<dbReference type="InterPro" id="IPR006311">
    <property type="entry name" value="TAT_signal"/>
</dbReference>